<evidence type="ECO:0000256" key="2">
    <source>
        <dbReference type="ARBA" id="ARBA00022833"/>
    </source>
</evidence>
<keyword evidence="4" id="KW-0238">DNA-binding</keyword>
<keyword evidence="2" id="KW-0862">Zinc</keyword>
<evidence type="ECO:0000256" key="4">
    <source>
        <dbReference type="ARBA" id="ARBA00023125"/>
    </source>
</evidence>
<evidence type="ECO:0000256" key="3">
    <source>
        <dbReference type="ARBA" id="ARBA00023015"/>
    </source>
</evidence>
<gene>
    <name evidence="9" type="ORF">VFPBJ_01964</name>
</gene>
<dbReference type="GO" id="GO:0008270">
    <property type="term" value="F:zinc ion binding"/>
    <property type="evidence" value="ECO:0007669"/>
    <property type="project" value="InterPro"/>
</dbReference>
<dbReference type="Proteomes" id="UP000078240">
    <property type="component" value="Unassembled WGS sequence"/>
</dbReference>
<feature type="region of interest" description="Disordered" evidence="7">
    <location>
        <begin position="230"/>
        <end position="270"/>
    </location>
</feature>
<keyword evidence="6" id="KW-0539">Nucleus</keyword>
<protein>
    <submittedName>
        <fullName evidence="9">DNA replication complex GINS protein psf2</fullName>
    </submittedName>
</protein>
<sequence>MSPDMLLSATTTSGGRTSAEPMMTTFAVAKQKRATRAKFAKVRTGCVTLLLFRRRHVKCDETKPCCKNCLKWAGYCSGYESLESLQSSGASRSRTATASSSSASRETRTSPPLHASQPPPTPLSLHGNTNSWTDDASSVSSAAFSTIAPSPPELGVELVSAGFMDAHQQPSPPFYPPHQQAALSSAADAVLDDAFWKQTMPRLVRESTAVRYANIAVHTLIFAKGPTIIHSADSHHPHHHQYEHHQPPHPHRRPTPGPRQQHGPRTTADHYGRALTCYGHALREARRTSDLREAILCAVFFVIFETINGDQAAAEAHLQSGQRILDELCGGGIFASPNTHTTPTTTTARPKLRGMLRHVLQFLAVQARDFDRSDDIRHGIPLDEMPCES</sequence>
<dbReference type="AlphaFoldDB" id="A0A179HEL0"/>
<dbReference type="Pfam" id="PF00172">
    <property type="entry name" value="Zn_clus"/>
    <property type="match status" value="1"/>
</dbReference>
<dbReference type="GO" id="GO:0003677">
    <property type="term" value="F:DNA binding"/>
    <property type="evidence" value="ECO:0007669"/>
    <property type="project" value="UniProtKB-KW"/>
</dbReference>
<accession>A0A179HEL0</accession>
<keyword evidence="1" id="KW-0479">Metal-binding</keyword>
<dbReference type="GO" id="GO:0000981">
    <property type="term" value="F:DNA-binding transcription factor activity, RNA polymerase II-specific"/>
    <property type="evidence" value="ECO:0007669"/>
    <property type="project" value="InterPro"/>
</dbReference>
<evidence type="ECO:0000256" key="5">
    <source>
        <dbReference type="ARBA" id="ARBA00023163"/>
    </source>
</evidence>
<keyword evidence="3" id="KW-0805">Transcription regulation</keyword>
<evidence type="ECO:0000259" key="8">
    <source>
        <dbReference type="Pfam" id="PF00172"/>
    </source>
</evidence>
<dbReference type="SUPFAM" id="SSF57701">
    <property type="entry name" value="Zn2/Cys6 DNA-binding domain"/>
    <property type="match status" value="1"/>
</dbReference>
<dbReference type="InterPro" id="IPR036864">
    <property type="entry name" value="Zn2-C6_fun-type_DNA-bd_sf"/>
</dbReference>
<keyword evidence="5" id="KW-0804">Transcription</keyword>
<dbReference type="PANTHER" id="PTHR36206">
    <property type="entry name" value="ASPERCRYPTIN BIOSYNTHESIS CLUSTER-SPECIFIC TRANSCRIPTION REGULATOR ATNN-RELATED"/>
    <property type="match status" value="1"/>
</dbReference>
<feature type="domain" description="Zn(2)-C6 fungal-type" evidence="8">
    <location>
        <begin position="53"/>
        <end position="80"/>
    </location>
</feature>
<evidence type="ECO:0000256" key="1">
    <source>
        <dbReference type="ARBA" id="ARBA00022723"/>
    </source>
</evidence>
<evidence type="ECO:0000313" key="9">
    <source>
        <dbReference type="EMBL" id="OAQ87923.1"/>
    </source>
</evidence>
<feature type="region of interest" description="Disordered" evidence="7">
    <location>
        <begin position="87"/>
        <end position="134"/>
    </location>
</feature>
<dbReference type="PANTHER" id="PTHR36206:SF4">
    <property type="entry name" value="HYPOTHETICAL CONSERVED PROTEIN (EUROFUNG)-RELATED"/>
    <property type="match status" value="1"/>
</dbReference>
<evidence type="ECO:0000256" key="7">
    <source>
        <dbReference type="SAM" id="MobiDB-lite"/>
    </source>
</evidence>
<evidence type="ECO:0000313" key="10">
    <source>
        <dbReference type="Proteomes" id="UP000078240"/>
    </source>
</evidence>
<comment type="caution">
    <text evidence="9">The sequence shown here is derived from an EMBL/GenBank/DDBJ whole genome shotgun (WGS) entry which is preliminary data.</text>
</comment>
<dbReference type="InterPro" id="IPR001138">
    <property type="entry name" value="Zn2Cys6_DnaBD"/>
</dbReference>
<reference evidence="9 10" key="1">
    <citation type="submission" date="2016-01" db="EMBL/GenBank/DDBJ databases">
        <title>Biosynthesis of antibiotic leucinostatins and their inhibition on Phytophthora in bio-control Purpureocillium lilacinum.</title>
        <authorList>
            <person name="Wang G."/>
            <person name="Liu Z."/>
            <person name="Lin R."/>
            <person name="Li E."/>
            <person name="Mao Z."/>
            <person name="Ling J."/>
            <person name="Yin W."/>
            <person name="Xie B."/>
        </authorList>
    </citation>
    <scope>NUCLEOTIDE SEQUENCE [LARGE SCALE GENOMIC DNA]</scope>
    <source>
        <strain evidence="9">PLBJ-1</strain>
    </source>
</reference>
<feature type="compositionally biased region" description="Basic residues" evidence="7">
    <location>
        <begin position="236"/>
        <end position="254"/>
    </location>
</feature>
<feature type="compositionally biased region" description="Low complexity" evidence="7">
    <location>
        <begin position="87"/>
        <end position="104"/>
    </location>
</feature>
<organism evidence="9 10">
    <name type="scientific">Purpureocillium lilacinum</name>
    <name type="common">Paecilomyces lilacinus</name>
    <dbReference type="NCBI Taxonomy" id="33203"/>
    <lineage>
        <taxon>Eukaryota</taxon>
        <taxon>Fungi</taxon>
        <taxon>Dikarya</taxon>
        <taxon>Ascomycota</taxon>
        <taxon>Pezizomycotina</taxon>
        <taxon>Sordariomycetes</taxon>
        <taxon>Hypocreomycetidae</taxon>
        <taxon>Hypocreales</taxon>
        <taxon>Ophiocordycipitaceae</taxon>
        <taxon>Purpureocillium</taxon>
    </lineage>
</organism>
<dbReference type="EMBL" id="LSBH01000001">
    <property type="protein sequence ID" value="OAQ87923.1"/>
    <property type="molecule type" value="Genomic_DNA"/>
</dbReference>
<evidence type="ECO:0000256" key="6">
    <source>
        <dbReference type="ARBA" id="ARBA00023242"/>
    </source>
</evidence>
<dbReference type="CDD" id="cd00067">
    <property type="entry name" value="GAL4"/>
    <property type="match status" value="1"/>
</dbReference>
<name>A0A179HEL0_PURLI</name>
<proteinExistence type="predicted"/>
<dbReference type="InterPro" id="IPR052360">
    <property type="entry name" value="Transcr_Regulatory_Proteins"/>
</dbReference>